<evidence type="ECO:0000313" key="3">
    <source>
        <dbReference type="Proteomes" id="UP000035425"/>
    </source>
</evidence>
<proteinExistence type="inferred from homology"/>
<keyword evidence="2" id="KW-0560">Oxidoreductase</keyword>
<dbReference type="SUPFAM" id="SSF56029">
    <property type="entry name" value="Monooxygenase (hydroxylase) regulatory protein"/>
    <property type="match status" value="1"/>
</dbReference>
<dbReference type="GO" id="GO:0004497">
    <property type="term" value="F:monooxygenase activity"/>
    <property type="evidence" value="ECO:0007669"/>
    <property type="project" value="UniProtKB-KW"/>
</dbReference>
<keyword evidence="2" id="KW-0503">Monooxygenase</keyword>
<evidence type="ECO:0000256" key="1">
    <source>
        <dbReference type="ARBA" id="ARBA00006313"/>
    </source>
</evidence>
<sequence length="107" mass="12086">MRRHPLTDRPDYLVGPVVRGFDPDIVDALQTALEKDNPGSELFVDDNTGYVRIHAQRFLRVTRASLSEALGRPIDLPSLEPAIAGFAGRMKYTGDDELTWYLAREDR</sequence>
<accession>A0ABR5F762</accession>
<gene>
    <name evidence="2" type="ORF">FrCorBMG51_02415</name>
</gene>
<comment type="similarity">
    <text evidence="1">Belongs to the TmoD/XamoD family.</text>
</comment>
<evidence type="ECO:0000313" key="2">
    <source>
        <dbReference type="EMBL" id="KLL12578.1"/>
    </source>
</evidence>
<organism evidence="2 3">
    <name type="scientific">Protofrankia coriariae</name>
    <dbReference type="NCBI Taxonomy" id="1562887"/>
    <lineage>
        <taxon>Bacteria</taxon>
        <taxon>Bacillati</taxon>
        <taxon>Actinomycetota</taxon>
        <taxon>Actinomycetes</taxon>
        <taxon>Frankiales</taxon>
        <taxon>Frankiaceae</taxon>
        <taxon>Protofrankia</taxon>
    </lineage>
</organism>
<comment type="caution">
    <text evidence="2">The sequence shown here is derived from an EMBL/GenBank/DDBJ whole genome shotgun (WGS) entry which is preliminary data.</text>
</comment>
<reference evidence="2 3" key="1">
    <citation type="submission" date="2014-12" db="EMBL/GenBank/DDBJ databases">
        <title>Frankia sp. BMG5.1 draft genome.</title>
        <authorList>
            <person name="Gtari M."/>
            <person name="Ghodhbane-Gtari F."/>
            <person name="Nouioui I."/>
            <person name="Ktari A."/>
            <person name="Hezbri K."/>
            <person name="Mimouni W."/>
            <person name="Sbissi I."/>
            <person name="Ayari A."/>
            <person name="Yamanaka T."/>
            <person name="Normand P."/>
            <person name="Tisa L.S."/>
            <person name="Boudabous A."/>
        </authorList>
    </citation>
    <scope>NUCLEOTIDE SEQUENCE [LARGE SCALE GENOMIC DNA]</scope>
    <source>
        <strain evidence="2 3">BMG5.1</strain>
    </source>
</reference>
<dbReference type="Proteomes" id="UP000035425">
    <property type="component" value="Unassembled WGS sequence"/>
</dbReference>
<keyword evidence="3" id="KW-1185">Reference proteome</keyword>
<name>A0ABR5F762_9ACTN</name>
<dbReference type="InterPro" id="IPR036889">
    <property type="entry name" value="mOase_MmoB_DmpM_sf"/>
</dbReference>
<dbReference type="InterPro" id="IPR003454">
    <property type="entry name" value="MOase_MmoB_DmpM"/>
</dbReference>
<dbReference type="Gene3D" id="3.90.56.10">
    <property type="entry name" value="Monooxygenase component MmoB/DmpM"/>
    <property type="match status" value="1"/>
</dbReference>
<dbReference type="EMBL" id="JWIO01000003">
    <property type="protein sequence ID" value="KLL12578.1"/>
    <property type="molecule type" value="Genomic_DNA"/>
</dbReference>
<protein>
    <submittedName>
        <fullName evidence="2">Monooxygenase</fullName>
    </submittedName>
</protein>
<dbReference type="Pfam" id="PF02406">
    <property type="entry name" value="MmoB_DmpM"/>
    <property type="match status" value="1"/>
</dbReference>